<evidence type="ECO:0000256" key="2">
    <source>
        <dbReference type="ARBA" id="ARBA00022679"/>
    </source>
</evidence>
<dbReference type="RefSeq" id="WP_237443793.1">
    <property type="nucleotide sequence ID" value="NZ_CAKLPX010000001.1"/>
</dbReference>
<organism evidence="9 10">
    <name type="scientific">Sinobacterium norvegicum</name>
    <dbReference type="NCBI Taxonomy" id="1641715"/>
    <lineage>
        <taxon>Bacteria</taxon>
        <taxon>Pseudomonadati</taxon>
        <taxon>Pseudomonadota</taxon>
        <taxon>Gammaproteobacteria</taxon>
        <taxon>Cellvibrionales</taxon>
        <taxon>Spongiibacteraceae</taxon>
        <taxon>Sinobacterium</taxon>
    </lineage>
</organism>
<dbReference type="HAMAP" id="MF_00692">
    <property type="entry name" value="SelO"/>
    <property type="match status" value="1"/>
</dbReference>
<protein>
    <recommendedName>
        <fullName evidence="8">Protein nucleotidyltransferase YdiU</fullName>
        <ecNumber evidence="8">2.7.7.-</ecNumber>
    </recommendedName>
    <alternativeName>
        <fullName evidence="8">Protein adenylyltransferase YdiU</fullName>
        <ecNumber evidence="8">2.7.7.108</ecNumber>
    </alternativeName>
    <alternativeName>
        <fullName evidence="8">Protein uridylyltransferase YdiU</fullName>
        <ecNumber evidence="8">2.7.7.-</ecNumber>
    </alternativeName>
</protein>
<feature type="binding site" evidence="8">
    <location>
        <position position="249"/>
    </location>
    <ligand>
        <name>Mg(2+)</name>
        <dbReference type="ChEBI" id="CHEBI:18420"/>
    </ligand>
</feature>
<evidence type="ECO:0000256" key="3">
    <source>
        <dbReference type="ARBA" id="ARBA00022695"/>
    </source>
</evidence>
<keyword evidence="6 8" id="KW-0067">ATP-binding</keyword>
<comment type="similarity">
    <text evidence="1 8">Belongs to the SELO family.</text>
</comment>
<keyword evidence="5 8" id="KW-0547">Nucleotide-binding</keyword>
<dbReference type="Pfam" id="PF02696">
    <property type="entry name" value="SelO"/>
    <property type="match status" value="1"/>
</dbReference>
<evidence type="ECO:0000256" key="4">
    <source>
        <dbReference type="ARBA" id="ARBA00022723"/>
    </source>
</evidence>
<dbReference type="EC" id="2.7.7.-" evidence="8"/>
<comment type="cofactor">
    <cofactor evidence="8">
        <name>Mg(2+)</name>
        <dbReference type="ChEBI" id="CHEBI:18420"/>
    </cofactor>
    <cofactor evidence="8">
        <name>Mn(2+)</name>
        <dbReference type="ChEBI" id="CHEBI:29035"/>
    </cofactor>
</comment>
<comment type="function">
    <text evidence="8">Nucleotidyltransferase involved in the post-translational modification of proteins. It can catalyze the addition of adenosine monophosphate (AMP) or uridine monophosphate (UMP) to a protein, resulting in modifications known as AMPylation and UMPylation.</text>
</comment>
<comment type="catalytic activity">
    <reaction evidence="8">
        <text>L-tyrosyl-[protein] + UTP = O-(5'-uridylyl)-L-tyrosyl-[protein] + diphosphate</text>
        <dbReference type="Rhea" id="RHEA:83887"/>
        <dbReference type="Rhea" id="RHEA-COMP:10136"/>
        <dbReference type="Rhea" id="RHEA-COMP:20238"/>
        <dbReference type="ChEBI" id="CHEBI:33019"/>
        <dbReference type="ChEBI" id="CHEBI:46398"/>
        <dbReference type="ChEBI" id="CHEBI:46858"/>
        <dbReference type="ChEBI" id="CHEBI:90602"/>
    </reaction>
</comment>
<comment type="catalytic activity">
    <reaction evidence="8">
        <text>L-seryl-[protein] + ATP = 3-O-(5'-adenylyl)-L-seryl-[protein] + diphosphate</text>
        <dbReference type="Rhea" id="RHEA:58120"/>
        <dbReference type="Rhea" id="RHEA-COMP:9863"/>
        <dbReference type="Rhea" id="RHEA-COMP:15073"/>
        <dbReference type="ChEBI" id="CHEBI:29999"/>
        <dbReference type="ChEBI" id="CHEBI:30616"/>
        <dbReference type="ChEBI" id="CHEBI:33019"/>
        <dbReference type="ChEBI" id="CHEBI:142516"/>
        <dbReference type="EC" id="2.7.7.108"/>
    </reaction>
</comment>
<comment type="catalytic activity">
    <reaction evidence="8">
        <text>L-histidyl-[protein] + UTP = N(tele)-(5'-uridylyl)-L-histidyl-[protein] + diphosphate</text>
        <dbReference type="Rhea" id="RHEA:83891"/>
        <dbReference type="Rhea" id="RHEA-COMP:9745"/>
        <dbReference type="Rhea" id="RHEA-COMP:20239"/>
        <dbReference type="ChEBI" id="CHEBI:29979"/>
        <dbReference type="ChEBI" id="CHEBI:33019"/>
        <dbReference type="ChEBI" id="CHEBI:46398"/>
        <dbReference type="ChEBI" id="CHEBI:233474"/>
    </reaction>
</comment>
<proteinExistence type="inferred from homology"/>
<dbReference type="NCBIfam" id="NF000658">
    <property type="entry name" value="PRK00029.1"/>
    <property type="match status" value="1"/>
</dbReference>
<sequence>MEFSNRYIALGERFYQASTPTPVSSPTLFLWNKALATQLTLSDAQQQDEQAMAQYFSGNQPLPGAEPVATAYAGHQFGQFNPQLGDGRAHLLGQVSDQAGRWLDIQLKGSGRSAFSRGGDGRCGLGPAVREFVMSEAMKALGVPTTQCLAVVKSADQVFRQRPEPGAVVTRVASSHIRVGSFQFFAANGDIESLEALCEYSIDTHYPEIRAAEGNRYIRLLDSVIGKQIELVVAWMRVGFIHGVMNTDNTAISGETIDYGPCAMMGDYNPDTVFSSIDTRGRYAFGQQPGIVQWNMARFAECLLSLIDNDDEQLVGELTDLINNFPARYQQAYLAMMAGKCGIAAVAEGDQAFVDALLQQLAEQKLDYTISFDLLTQSLSCDVARTTIEQQLGEVYGQWRQRLSVQGLSNDEVEQVMRAANPRVIPRNHQMEAVIKACVETEDPGSALAFLAVLRHPYELVEGTEHYQQAASDHDAGYQTFCGT</sequence>
<comment type="catalytic activity">
    <reaction evidence="8">
        <text>L-threonyl-[protein] + ATP = 3-O-(5'-adenylyl)-L-threonyl-[protein] + diphosphate</text>
        <dbReference type="Rhea" id="RHEA:54292"/>
        <dbReference type="Rhea" id="RHEA-COMP:11060"/>
        <dbReference type="Rhea" id="RHEA-COMP:13847"/>
        <dbReference type="ChEBI" id="CHEBI:30013"/>
        <dbReference type="ChEBI" id="CHEBI:30616"/>
        <dbReference type="ChEBI" id="CHEBI:33019"/>
        <dbReference type="ChEBI" id="CHEBI:138113"/>
        <dbReference type="EC" id="2.7.7.108"/>
    </reaction>
</comment>
<feature type="binding site" evidence="8">
    <location>
        <position position="87"/>
    </location>
    <ligand>
        <name>ATP</name>
        <dbReference type="ChEBI" id="CHEBI:30616"/>
    </ligand>
</feature>
<dbReference type="EMBL" id="CAKLPX010000001">
    <property type="protein sequence ID" value="CAH0991137.1"/>
    <property type="molecule type" value="Genomic_DNA"/>
</dbReference>
<feature type="active site" description="Proton acceptor" evidence="8">
    <location>
        <position position="248"/>
    </location>
</feature>
<keyword evidence="7 8" id="KW-0460">Magnesium</keyword>
<evidence type="ECO:0000256" key="5">
    <source>
        <dbReference type="ARBA" id="ARBA00022741"/>
    </source>
</evidence>
<evidence type="ECO:0000256" key="8">
    <source>
        <dbReference type="HAMAP-Rule" id="MF_00692"/>
    </source>
</evidence>
<feature type="binding site" evidence="8">
    <location>
        <position position="121"/>
    </location>
    <ligand>
        <name>ATP</name>
        <dbReference type="ChEBI" id="CHEBI:30616"/>
    </ligand>
</feature>
<gene>
    <name evidence="8 9" type="primary">selO</name>
    <name evidence="8" type="synonym">ydiU</name>
    <name evidence="9" type="ORF">SIN8267_01239</name>
</gene>
<evidence type="ECO:0000313" key="10">
    <source>
        <dbReference type="Proteomes" id="UP000838100"/>
    </source>
</evidence>
<dbReference type="EC" id="2.7.7.108" evidence="8"/>
<feature type="binding site" evidence="8">
    <location>
        <position position="120"/>
    </location>
    <ligand>
        <name>ATP</name>
        <dbReference type="ChEBI" id="CHEBI:30616"/>
    </ligand>
</feature>
<dbReference type="PANTHER" id="PTHR32057">
    <property type="entry name" value="PROTEIN ADENYLYLTRANSFERASE SELO, MITOCHONDRIAL"/>
    <property type="match status" value="1"/>
</dbReference>
<comment type="catalytic activity">
    <reaction evidence="8">
        <text>L-tyrosyl-[protein] + ATP = O-(5'-adenylyl)-L-tyrosyl-[protein] + diphosphate</text>
        <dbReference type="Rhea" id="RHEA:54288"/>
        <dbReference type="Rhea" id="RHEA-COMP:10136"/>
        <dbReference type="Rhea" id="RHEA-COMP:13846"/>
        <dbReference type="ChEBI" id="CHEBI:30616"/>
        <dbReference type="ChEBI" id="CHEBI:33019"/>
        <dbReference type="ChEBI" id="CHEBI:46858"/>
        <dbReference type="ChEBI" id="CHEBI:83624"/>
        <dbReference type="EC" id="2.7.7.108"/>
    </reaction>
</comment>
<dbReference type="GO" id="GO:0016779">
    <property type="term" value="F:nucleotidyltransferase activity"/>
    <property type="evidence" value="ECO:0007669"/>
    <property type="project" value="UniProtKB-KW"/>
</dbReference>
<comment type="caution">
    <text evidence="9">The sequence shown here is derived from an EMBL/GenBank/DDBJ whole genome shotgun (WGS) entry which is preliminary data.</text>
</comment>
<evidence type="ECO:0000313" key="9">
    <source>
        <dbReference type="EMBL" id="CAH0991137.1"/>
    </source>
</evidence>
<reference evidence="9" key="1">
    <citation type="submission" date="2021-12" db="EMBL/GenBank/DDBJ databases">
        <authorList>
            <person name="Rodrigo-Torres L."/>
            <person name="Arahal R. D."/>
            <person name="Lucena T."/>
        </authorList>
    </citation>
    <scope>NUCLEOTIDE SEQUENCE</scope>
    <source>
        <strain evidence="9">CECT 8267</strain>
    </source>
</reference>
<comment type="catalytic activity">
    <reaction evidence="8">
        <text>L-seryl-[protein] + UTP = O-(5'-uridylyl)-L-seryl-[protein] + diphosphate</text>
        <dbReference type="Rhea" id="RHEA:64604"/>
        <dbReference type="Rhea" id="RHEA-COMP:9863"/>
        <dbReference type="Rhea" id="RHEA-COMP:16635"/>
        <dbReference type="ChEBI" id="CHEBI:29999"/>
        <dbReference type="ChEBI" id="CHEBI:33019"/>
        <dbReference type="ChEBI" id="CHEBI:46398"/>
        <dbReference type="ChEBI" id="CHEBI:156051"/>
    </reaction>
</comment>
<keyword evidence="2 8" id="KW-0808">Transferase</keyword>
<name>A0ABM9AD59_9GAMM</name>
<dbReference type="PANTHER" id="PTHR32057:SF14">
    <property type="entry name" value="PROTEIN ADENYLYLTRANSFERASE SELO, MITOCHONDRIAL"/>
    <property type="match status" value="1"/>
</dbReference>
<dbReference type="Proteomes" id="UP000838100">
    <property type="component" value="Unassembled WGS sequence"/>
</dbReference>
<feature type="binding site" evidence="8">
    <location>
        <position position="178"/>
    </location>
    <ligand>
        <name>ATP</name>
        <dbReference type="ChEBI" id="CHEBI:30616"/>
    </ligand>
</feature>
<feature type="binding site" evidence="8">
    <location>
        <position position="258"/>
    </location>
    <ligand>
        <name>ATP</name>
        <dbReference type="ChEBI" id="CHEBI:30616"/>
    </ligand>
</feature>
<keyword evidence="3 8" id="KW-0548">Nucleotidyltransferase</keyword>
<feature type="binding site" evidence="8">
    <location>
        <position position="88"/>
    </location>
    <ligand>
        <name>ATP</name>
        <dbReference type="ChEBI" id="CHEBI:30616"/>
    </ligand>
</feature>
<feature type="binding site" evidence="8">
    <location>
        <position position="85"/>
    </location>
    <ligand>
        <name>ATP</name>
        <dbReference type="ChEBI" id="CHEBI:30616"/>
    </ligand>
</feature>
<evidence type="ECO:0000256" key="7">
    <source>
        <dbReference type="ARBA" id="ARBA00022842"/>
    </source>
</evidence>
<feature type="binding site" evidence="8">
    <location>
        <position position="258"/>
    </location>
    <ligand>
        <name>Mg(2+)</name>
        <dbReference type="ChEBI" id="CHEBI:18420"/>
    </ligand>
</feature>
<keyword evidence="10" id="KW-1185">Reference proteome</keyword>
<feature type="binding site" evidence="8">
    <location>
        <position position="171"/>
    </location>
    <ligand>
        <name>ATP</name>
        <dbReference type="ChEBI" id="CHEBI:30616"/>
    </ligand>
</feature>
<keyword evidence="4 8" id="KW-0479">Metal-binding</keyword>
<feature type="binding site" evidence="8">
    <location>
        <position position="108"/>
    </location>
    <ligand>
        <name>ATP</name>
        <dbReference type="ChEBI" id="CHEBI:30616"/>
    </ligand>
</feature>
<evidence type="ECO:0000256" key="1">
    <source>
        <dbReference type="ARBA" id="ARBA00009747"/>
    </source>
</evidence>
<accession>A0ABM9AD59</accession>
<evidence type="ECO:0000256" key="6">
    <source>
        <dbReference type="ARBA" id="ARBA00022840"/>
    </source>
</evidence>
<dbReference type="InterPro" id="IPR003846">
    <property type="entry name" value="SelO"/>
</dbReference>
<keyword evidence="8" id="KW-0464">Manganese</keyword>